<keyword evidence="2" id="KW-1185">Reference proteome</keyword>
<evidence type="ECO:0000313" key="1">
    <source>
        <dbReference type="EMBL" id="EYB96276.1"/>
    </source>
</evidence>
<proteinExistence type="predicted"/>
<name>A0A016T0V7_9BILA</name>
<reference evidence="2" key="1">
    <citation type="journal article" date="2015" name="Nat. Genet.">
        <title>The genome and transcriptome of the zoonotic hookworm Ancylostoma ceylanicum identify infection-specific gene families.</title>
        <authorList>
            <person name="Schwarz E.M."/>
            <person name="Hu Y."/>
            <person name="Antoshechkin I."/>
            <person name="Miller M.M."/>
            <person name="Sternberg P.W."/>
            <person name="Aroian R.V."/>
        </authorList>
    </citation>
    <scope>NUCLEOTIDE SEQUENCE</scope>
    <source>
        <strain evidence="2">HY135</strain>
    </source>
</reference>
<protein>
    <submittedName>
        <fullName evidence="1">Uncharacterized protein</fullName>
    </submittedName>
</protein>
<organism evidence="1 2">
    <name type="scientific">Ancylostoma ceylanicum</name>
    <dbReference type="NCBI Taxonomy" id="53326"/>
    <lineage>
        <taxon>Eukaryota</taxon>
        <taxon>Metazoa</taxon>
        <taxon>Ecdysozoa</taxon>
        <taxon>Nematoda</taxon>
        <taxon>Chromadorea</taxon>
        <taxon>Rhabditida</taxon>
        <taxon>Rhabditina</taxon>
        <taxon>Rhabditomorpha</taxon>
        <taxon>Strongyloidea</taxon>
        <taxon>Ancylostomatidae</taxon>
        <taxon>Ancylostomatinae</taxon>
        <taxon>Ancylostoma</taxon>
    </lineage>
</organism>
<sequence>MVKHRLATTSFSLFAVTISSDIQKGIVVEQSSMKVRNYTNPFRQNRRKSIKSKLFCKRTTIFVFSTLKNPSMQCFSEIVRDESSSVKIDKIDIIIRNYLHIRDQHLQLPLYTSFQRSP</sequence>
<gene>
    <name evidence="1" type="primary">Acey_s0152.g2902</name>
    <name evidence="1" type="ORF">Y032_0152g2902</name>
</gene>
<comment type="caution">
    <text evidence="1">The sequence shown here is derived from an EMBL/GenBank/DDBJ whole genome shotgun (WGS) entry which is preliminary data.</text>
</comment>
<dbReference type="EMBL" id="JARK01001488">
    <property type="protein sequence ID" value="EYB96276.1"/>
    <property type="molecule type" value="Genomic_DNA"/>
</dbReference>
<evidence type="ECO:0000313" key="2">
    <source>
        <dbReference type="Proteomes" id="UP000024635"/>
    </source>
</evidence>
<accession>A0A016T0V7</accession>
<dbReference type="AlphaFoldDB" id="A0A016T0V7"/>
<dbReference type="Proteomes" id="UP000024635">
    <property type="component" value="Unassembled WGS sequence"/>
</dbReference>